<accession>A0AAN8XDG1</accession>
<proteinExistence type="predicted"/>
<dbReference type="Proteomes" id="UP001381693">
    <property type="component" value="Unassembled WGS sequence"/>
</dbReference>
<gene>
    <name evidence="2" type="ORF">SK128_015547</name>
</gene>
<dbReference type="EMBL" id="JAXCGZ010004006">
    <property type="protein sequence ID" value="KAK7082470.1"/>
    <property type="molecule type" value="Genomic_DNA"/>
</dbReference>
<evidence type="ECO:0000256" key="1">
    <source>
        <dbReference type="SAM" id="MobiDB-lite"/>
    </source>
</evidence>
<protein>
    <submittedName>
        <fullName evidence="2">Uncharacterized protein</fullName>
    </submittedName>
</protein>
<organism evidence="2 3">
    <name type="scientific">Halocaridina rubra</name>
    <name type="common">Hawaiian red shrimp</name>
    <dbReference type="NCBI Taxonomy" id="373956"/>
    <lineage>
        <taxon>Eukaryota</taxon>
        <taxon>Metazoa</taxon>
        <taxon>Ecdysozoa</taxon>
        <taxon>Arthropoda</taxon>
        <taxon>Crustacea</taxon>
        <taxon>Multicrustacea</taxon>
        <taxon>Malacostraca</taxon>
        <taxon>Eumalacostraca</taxon>
        <taxon>Eucarida</taxon>
        <taxon>Decapoda</taxon>
        <taxon>Pleocyemata</taxon>
        <taxon>Caridea</taxon>
        <taxon>Atyoidea</taxon>
        <taxon>Atyidae</taxon>
        <taxon>Halocaridina</taxon>
    </lineage>
</organism>
<feature type="region of interest" description="Disordered" evidence="1">
    <location>
        <begin position="703"/>
        <end position="723"/>
    </location>
</feature>
<name>A0AAN8XDG1_HALRR</name>
<evidence type="ECO:0000313" key="3">
    <source>
        <dbReference type="Proteomes" id="UP001381693"/>
    </source>
</evidence>
<sequence>MRKVLQRLTDSESGFTILEAILAQTISSNDNSTYWYYSDNSSDIIAISSENYEPDVHIGRSILTLFPITLYEDGDAGPLVLLRTFPVSAGKPIIQPEELVTETLPSSFLDITQASSYASETATSSTLSLLSSAASTSNTKGVSVRPTSETPFTISSEAPQNFTLEDYTTFSTIGTISEVPSIWSSAIYPSENTTHSQSTKFPSFTSDIPSYTTSPSSVLDLEKEQGDTIVQIDMGTVDDCEEENEINKGQAIFINNLYEEEDMRKVLERLTDSESGFMILEAILAQTISLNDNSTYWYYTDNSSDIIAISSENYDPDVHIGRSILTLFPITVFEDGSAGPLVFLRTYPVSAGKPIIQLVQDVLYLCETSNQDDYFTFDWPDVMQNIYETEPDMEIKYNTSVLTEHIRMLSSAHPYDRIYHNSSSIVDIEEIFDCAVLINNLYKEEDMRKVLNRLSISESGFTILETVITQNINSVDKSTHWYYTDDSNSIITVSDKLVQNVIYFCETCNGYDDPPTSFEWPDIIQKLNDRQPNVDLNSNASSFTEHIRMLSSAHSYNRTYYNISSVVDIEEEINCPEEPVSEEPEVTTLMDSKENLTVADITLSFTPTPAVITTELHSDVYNTLTSGEFSSYETEMHASSSTEVSVTPGAHSSITATAFSNFTTETLTSSSTEESKTFSSEVSSALSSSAAVSQITTISASSIPLSDSSESQSGTASPYPTIPNLAKEDLDALIEVDMGLIRDSEKDKLNAYQAVVINNTYDEGELRKVLHR</sequence>
<feature type="compositionally biased region" description="Low complexity" evidence="1">
    <location>
        <begin position="703"/>
        <end position="713"/>
    </location>
</feature>
<reference evidence="2 3" key="1">
    <citation type="submission" date="2023-11" db="EMBL/GenBank/DDBJ databases">
        <title>Halocaridina rubra genome assembly.</title>
        <authorList>
            <person name="Smith C."/>
        </authorList>
    </citation>
    <scope>NUCLEOTIDE SEQUENCE [LARGE SCALE GENOMIC DNA]</scope>
    <source>
        <strain evidence="2">EP-1</strain>
        <tissue evidence="2">Whole</tissue>
    </source>
</reference>
<dbReference type="AlphaFoldDB" id="A0AAN8XDG1"/>
<keyword evidence="3" id="KW-1185">Reference proteome</keyword>
<evidence type="ECO:0000313" key="2">
    <source>
        <dbReference type="EMBL" id="KAK7082470.1"/>
    </source>
</evidence>
<comment type="caution">
    <text evidence="2">The sequence shown here is derived from an EMBL/GenBank/DDBJ whole genome shotgun (WGS) entry which is preliminary data.</text>
</comment>